<reference evidence="1 2" key="1">
    <citation type="submission" date="2014-11" db="EMBL/GenBank/DDBJ databases">
        <title>Comparative genomic analysis of Cryptosporidium hominis reveals occurrence of genetic recombination in virulent subtypes.</title>
        <authorList>
            <person name="Guo Y."/>
            <person name="Tang K."/>
            <person name="Frace M."/>
            <person name="Li N."/>
            <person name="Roellig D.M."/>
            <person name="Sammons S."/>
            <person name="Knipe K."/>
            <person name="Rowe L."/>
            <person name="Feng Y."/>
            <person name="Xiao L."/>
        </authorList>
    </citation>
    <scope>NUCLEOTIDE SEQUENCE [LARGE SCALE GENOMIC DNA]</scope>
    <source>
        <strain evidence="1">30976</strain>
    </source>
</reference>
<sequence>MAYFQCFNIQNKGLYLEGPGLELFPESHIENSGIYSTNFQRFGQRSKLNDFFLGIGRSSRNNEGYLFLSIRIF</sequence>
<reference evidence="1 2" key="2">
    <citation type="submission" date="2017-10" db="EMBL/GenBank/DDBJ databases">
        <title>Consistent, comparative and evidence-based genome annotation and re-annotation for the closely-related species, Cryptosporidium parvum, C. hominis and C. tyzzeri.</title>
        <authorList>
            <person name="Baptista R.P."/>
            <person name="Li Y."/>
            <person name="Sateriale A."/>
            <person name="Striepen B."/>
            <person name="Kissinger J.C."/>
        </authorList>
    </citation>
    <scope>NUCLEOTIDE SEQUENCE [LARGE SCALE GENOMIC DNA]</scope>
    <source>
        <strain evidence="1">30976</strain>
    </source>
</reference>
<dbReference type="Proteomes" id="UP001429100">
    <property type="component" value="Unassembled WGS sequence"/>
</dbReference>
<name>A0ABX5BEQ4_CRYHO</name>
<dbReference type="EMBL" id="JTAI01000006">
    <property type="protein sequence ID" value="PPS95697.1"/>
    <property type="molecule type" value="Genomic_DNA"/>
</dbReference>
<organism evidence="1 2">
    <name type="scientific">Cryptosporidium hominis</name>
    <dbReference type="NCBI Taxonomy" id="237895"/>
    <lineage>
        <taxon>Eukaryota</taxon>
        <taxon>Sar</taxon>
        <taxon>Alveolata</taxon>
        <taxon>Apicomplexa</taxon>
        <taxon>Conoidasida</taxon>
        <taxon>Coccidia</taxon>
        <taxon>Eucoccidiorida</taxon>
        <taxon>Eimeriorina</taxon>
        <taxon>Cryptosporidiidae</taxon>
        <taxon>Cryptosporidium</taxon>
    </lineage>
</organism>
<protein>
    <submittedName>
        <fullName evidence="1">Uncharacterized protein</fullName>
    </submittedName>
</protein>
<evidence type="ECO:0000313" key="1">
    <source>
        <dbReference type="EMBL" id="PPS95697.1"/>
    </source>
</evidence>
<keyword evidence="2" id="KW-1185">Reference proteome</keyword>
<proteinExistence type="predicted"/>
<gene>
    <name evidence="1" type="ORF">GY17_00002350</name>
</gene>
<comment type="caution">
    <text evidence="1">The sequence shown here is derived from an EMBL/GenBank/DDBJ whole genome shotgun (WGS) entry which is preliminary data.</text>
</comment>
<accession>A0ABX5BEQ4</accession>
<evidence type="ECO:0000313" key="2">
    <source>
        <dbReference type="Proteomes" id="UP001429100"/>
    </source>
</evidence>